<protein>
    <submittedName>
        <fullName evidence="2">Uncharacterized protein</fullName>
    </submittedName>
</protein>
<name>A0A8I1Y8Y1_BRAEL</name>
<evidence type="ECO:0000256" key="1">
    <source>
        <dbReference type="SAM" id="MobiDB-lite"/>
    </source>
</evidence>
<dbReference type="Proteomes" id="UP000673383">
    <property type="component" value="Unassembled WGS sequence"/>
</dbReference>
<dbReference type="AlphaFoldDB" id="A0A8I1Y8Y1"/>
<sequence>MSEIPLSFAPVMIQGDYQGPVISYKPLSAQAQTPSRPSGAGKKQAANKQGGRRSRDRGGSLGHLPRNPINLAANQHCQTLLSAEILGQNH</sequence>
<reference evidence="2" key="1">
    <citation type="submission" date="2021-02" db="EMBL/GenBank/DDBJ databases">
        <title>Genomic Encyclopedia of Type Strains, Phase IV (KMG-V): Genome sequencing to study the core and pangenomes of soil and plant-associated prokaryotes.</title>
        <authorList>
            <person name="Whitman W."/>
        </authorList>
    </citation>
    <scope>NUCLEOTIDE SEQUENCE</scope>
    <source>
        <strain evidence="2">USDA 406</strain>
    </source>
</reference>
<evidence type="ECO:0000313" key="3">
    <source>
        <dbReference type="Proteomes" id="UP000673383"/>
    </source>
</evidence>
<proteinExistence type="predicted"/>
<feature type="region of interest" description="Disordered" evidence="1">
    <location>
        <begin position="25"/>
        <end position="70"/>
    </location>
</feature>
<evidence type="ECO:0000313" key="2">
    <source>
        <dbReference type="EMBL" id="MBP1295495.1"/>
    </source>
</evidence>
<dbReference type="RefSeq" id="WP_209944380.1">
    <property type="nucleotide sequence ID" value="NZ_JAFICZ010000001.1"/>
</dbReference>
<accession>A0A8I1Y8Y1</accession>
<gene>
    <name evidence="2" type="ORF">JOH49_005248</name>
</gene>
<comment type="caution">
    <text evidence="2">The sequence shown here is derived from an EMBL/GenBank/DDBJ whole genome shotgun (WGS) entry which is preliminary data.</text>
</comment>
<organism evidence="2 3">
    <name type="scientific">Bradyrhizobium elkanii</name>
    <dbReference type="NCBI Taxonomy" id="29448"/>
    <lineage>
        <taxon>Bacteria</taxon>
        <taxon>Pseudomonadati</taxon>
        <taxon>Pseudomonadota</taxon>
        <taxon>Alphaproteobacteria</taxon>
        <taxon>Hyphomicrobiales</taxon>
        <taxon>Nitrobacteraceae</taxon>
        <taxon>Bradyrhizobium</taxon>
    </lineage>
</organism>
<dbReference type="EMBL" id="JAFICZ010000001">
    <property type="protein sequence ID" value="MBP1295495.1"/>
    <property type="molecule type" value="Genomic_DNA"/>
</dbReference>